<evidence type="ECO:0000313" key="11">
    <source>
        <dbReference type="EMBL" id="MFC7290350.1"/>
    </source>
</evidence>
<gene>
    <name evidence="11" type="ORF">ACFQS8_01860</name>
</gene>
<dbReference type="Pfam" id="PF11356">
    <property type="entry name" value="T2SSC"/>
    <property type="match status" value="1"/>
</dbReference>
<dbReference type="EMBL" id="JBHTBR010000002">
    <property type="protein sequence ID" value="MFC7290350.1"/>
    <property type="molecule type" value="Genomic_DNA"/>
</dbReference>
<keyword evidence="12" id="KW-1185">Reference proteome</keyword>
<evidence type="ECO:0000256" key="7">
    <source>
        <dbReference type="ARBA" id="ARBA00022989"/>
    </source>
</evidence>
<name>A0ABW2IGX1_9PROT</name>
<dbReference type="RefSeq" id="WP_382165170.1">
    <property type="nucleotide sequence ID" value="NZ_JBHTBR010000002.1"/>
</dbReference>
<evidence type="ECO:0000256" key="4">
    <source>
        <dbReference type="ARBA" id="ARBA00022519"/>
    </source>
</evidence>
<comment type="caution">
    <text evidence="11">The sequence shown here is derived from an EMBL/GenBank/DDBJ whole genome shotgun (WGS) entry which is preliminary data.</text>
</comment>
<evidence type="ECO:0000256" key="3">
    <source>
        <dbReference type="ARBA" id="ARBA00022475"/>
    </source>
</evidence>
<evidence type="ECO:0000256" key="9">
    <source>
        <dbReference type="SAM" id="Phobius"/>
    </source>
</evidence>
<organism evidence="11 12">
    <name type="scientific">Hirschia litorea</name>
    <dbReference type="NCBI Taxonomy" id="1199156"/>
    <lineage>
        <taxon>Bacteria</taxon>
        <taxon>Pseudomonadati</taxon>
        <taxon>Pseudomonadota</taxon>
        <taxon>Alphaproteobacteria</taxon>
        <taxon>Hyphomonadales</taxon>
        <taxon>Hyphomonadaceae</taxon>
        <taxon>Hirschia</taxon>
    </lineage>
</organism>
<sequence>MQGSRFNVEAFITLLPRISRLTIILVSLIVLALFCARFVWFFAVGPNFNEAPPAIKSGRVNSLQVSSVDVSMLSRITPFRTLQNEPVLAVTVQQPDAPETELDITLNGVRADGDGGGIAFITVGGGVQKRYKQGDPLEGLRNVSVDSIFADGVLLTREGRLERLSNFHDDDIGIKSANESTKSKQMSAVVEHREVPAKSVKPAPSKTSSQALIIATSDMARAEIEDILNWARFDANTVDNMPGVTVFPLNSAVFVKSGLKARDTVQSINGIELSPDTDYEAMISSLEKTTRADIILVRNGRAMKLTVNVLE</sequence>
<protein>
    <submittedName>
        <fullName evidence="11">Type II secretion system protein N</fullName>
    </submittedName>
</protein>
<keyword evidence="3" id="KW-1003">Cell membrane</keyword>
<reference evidence="12" key="1">
    <citation type="journal article" date="2019" name="Int. J. Syst. Evol. Microbiol.">
        <title>The Global Catalogue of Microorganisms (GCM) 10K type strain sequencing project: providing services to taxonomists for standard genome sequencing and annotation.</title>
        <authorList>
            <consortium name="The Broad Institute Genomics Platform"/>
            <consortium name="The Broad Institute Genome Sequencing Center for Infectious Disease"/>
            <person name="Wu L."/>
            <person name="Ma J."/>
        </authorList>
    </citation>
    <scope>NUCLEOTIDE SEQUENCE [LARGE SCALE GENOMIC DNA]</scope>
    <source>
        <strain evidence="12">CCUG 51308</strain>
    </source>
</reference>
<keyword evidence="4" id="KW-0997">Cell inner membrane</keyword>
<keyword evidence="6" id="KW-0653">Protein transport</keyword>
<dbReference type="InterPro" id="IPR036034">
    <property type="entry name" value="PDZ_sf"/>
</dbReference>
<keyword evidence="2" id="KW-0813">Transport</keyword>
<dbReference type="InterPro" id="IPR024961">
    <property type="entry name" value="T2SS_GspC_N"/>
</dbReference>
<evidence type="ECO:0000259" key="10">
    <source>
        <dbReference type="Pfam" id="PF11356"/>
    </source>
</evidence>
<feature type="domain" description="Type II secretion system protein GspC N-terminal" evidence="10">
    <location>
        <begin position="26"/>
        <end position="165"/>
    </location>
</feature>
<evidence type="ECO:0000256" key="5">
    <source>
        <dbReference type="ARBA" id="ARBA00022692"/>
    </source>
</evidence>
<keyword evidence="5 9" id="KW-0812">Transmembrane</keyword>
<comment type="subcellular location">
    <subcellularLocation>
        <location evidence="1">Cell inner membrane</location>
    </subcellularLocation>
</comment>
<evidence type="ECO:0000256" key="8">
    <source>
        <dbReference type="ARBA" id="ARBA00023136"/>
    </source>
</evidence>
<dbReference type="SUPFAM" id="SSF50156">
    <property type="entry name" value="PDZ domain-like"/>
    <property type="match status" value="1"/>
</dbReference>
<evidence type="ECO:0000256" key="6">
    <source>
        <dbReference type="ARBA" id="ARBA00022927"/>
    </source>
</evidence>
<dbReference type="Gene3D" id="2.30.30.830">
    <property type="match status" value="1"/>
</dbReference>
<keyword evidence="8 9" id="KW-0472">Membrane</keyword>
<evidence type="ECO:0000256" key="1">
    <source>
        <dbReference type="ARBA" id="ARBA00004533"/>
    </source>
</evidence>
<proteinExistence type="predicted"/>
<feature type="transmembrane region" description="Helical" evidence="9">
    <location>
        <begin position="21"/>
        <end position="43"/>
    </location>
</feature>
<evidence type="ECO:0000256" key="2">
    <source>
        <dbReference type="ARBA" id="ARBA00022448"/>
    </source>
</evidence>
<dbReference type="Proteomes" id="UP001596492">
    <property type="component" value="Unassembled WGS sequence"/>
</dbReference>
<evidence type="ECO:0000313" key="12">
    <source>
        <dbReference type="Proteomes" id="UP001596492"/>
    </source>
</evidence>
<dbReference type="Gene3D" id="2.30.42.10">
    <property type="match status" value="1"/>
</dbReference>
<accession>A0ABW2IGX1</accession>
<keyword evidence="7 9" id="KW-1133">Transmembrane helix</keyword>